<evidence type="ECO:0000256" key="1">
    <source>
        <dbReference type="ARBA" id="ARBA00022723"/>
    </source>
</evidence>
<dbReference type="Proteomes" id="UP000327044">
    <property type="component" value="Unassembled WGS sequence"/>
</dbReference>
<dbReference type="SUPFAM" id="SSF47473">
    <property type="entry name" value="EF-hand"/>
    <property type="match status" value="1"/>
</dbReference>
<reference evidence="6 7" key="1">
    <citation type="journal article" date="2018" name="Elife">
        <title>Firefly genomes illuminate parallel origins of bioluminescence in beetles.</title>
        <authorList>
            <person name="Fallon T.R."/>
            <person name="Lower S.E."/>
            <person name="Chang C.H."/>
            <person name="Bessho-Uehara M."/>
            <person name="Martin G.J."/>
            <person name="Bewick A.J."/>
            <person name="Behringer M."/>
            <person name="Debat H.J."/>
            <person name="Wong I."/>
            <person name="Day J.C."/>
            <person name="Suvorov A."/>
            <person name="Silva C.J."/>
            <person name="Stanger-Hall K.F."/>
            <person name="Hall D.W."/>
            <person name="Schmitz R.J."/>
            <person name="Nelson D.R."/>
            <person name="Lewis S.M."/>
            <person name="Shigenobu S."/>
            <person name="Bybee S.M."/>
            <person name="Larracuente A.M."/>
            <person name="Oba Y."/>
            <person name="Weng J.K."/>
        </authorList>
    </citation>
    <scope>NUCLEOTIDE SEQUENCE [LARGE SCALE GENOMIC DNA]</scope>
    <source>
        <strain evidence="6">1611_PpyrPB1</strain>
        <tissue evidence="6">Whole body</tissue>
    </source>
</reference>
<dbReference type="PANTHER" id="PTHR45791:SF9">
    <property type="entry name" value="FREQUENIN-1-LIKE PROTEIN"/>
    <property type="match status" value="1"/>
</dbReference>
<dbReference type="InParanoid" id="A0A5N4B6U2"/>
<gene>
    <name evidence="6" type="ORF">PPYR_02244</name>
</gene>
<dbReference type="InterPro" id="IPR011992">
    <property type="entry name" value="EF-hand-dom_pair"/>
</dbReference>
<keyword evidence="2" id="KW-0677">Repeat</keyword>
<keyword evidence="7" id="KW-1185">Reference proteome</keyword>
<dbReference type="Gene3D" id="1.10.238.10">
    <property type="entry name" value="EF-hand"/>
    <property type="match status" value="2"/>
</dbReference>
<protein>
    <recommendedName>
        <fullName evidence="5">EF-hand domain-containing protein</fullName>
    </recommendedName>
</protein>
<comment type="caution">
    <text evidence="6">The sequence shown here is derived from an EMBL/GenBank/DDBJ whole genome shotgun (WGS) entry which is preliminary data.</text>
</comment>
<name>A0A5N4B6U2_PHOPY</name>
<dbReference type="PANTHER" id="PTHR45791">
    <property type="entry name" value="CALCIUM AND INTEGRIN BINDING FAMILY MEMBER 2"/>
    <property type="match status" value="1"/>
</dbReference>
<keyword evidence="4" id="KW-0460">Magnesium</keyword>
<proteinExistence type="predicted"/>
<dbReference type="FunFam" id="1.10.238.10:FF:000079">
    <property type="entry name" value="Calcium and integrin-binding family member 2"/>
    <property type="match status" value="1"/>
</dbReference>
<dbReference type="EMBL" id="VVIM01000001">
    <property type="protein sequence ID" value="KAB0805274.1"/>
    <property type="molecule type" value="Genomic_DNA"/>
</dbReference>
<dbReference type="InterPro" id="IPR051433">
    <property type="entry name" value="CIBP"/>
</dbReference>
<evidence type="ECO:0000313" key="7">
    <source>
        <dbReference type="Proteomes" id="UP000327044"/>
    </source>
</evidence>
<organism evidence="6 7">
    <name type="scientific">Photinus pyralis</name>
    <name type="common">Common eastern firefly</name>
    <name type="synonym">Lampyris pyralis</name>
    <dbReference type="NCBI Taxonomy" id="7054"/>
    <lineage>
        <taxon>Eukaryota</taxon>
        <taxon>Metazoa</taxon>
        <taxon>Ecdysozoa</taxon>
        <taxon>Arthropoda</taxon>
        <taxon>Hexapoda</taxon>
        <taxon>Insecta</taxon>
        <taxon>Pterygota</taxon>
        <taxon>Neoptera</taxon>
        <taxon>Endopterygota</taxon>
        <taxon>Coleoptera</taxon>
        <taxon>Polyphaga</taxon>
        <taxon>Elateriformia</taxon>
        <taxon>Elateroidea</taxon>
        <taxon>Lampyridae</taxon>
        <taxon>Lampyrinae</taxon>
        <taxon>Photinus</taxon>
    </lineage>
</organism>
<dbReference type="GO" id="GO:0005509">
    <property type="term" value="F:calcium ion binding"/>
    <property type="evidence" value="ECO:0007669"/>
    <property type="project" value="InterPro"/>
</dbReference>
<evidence type="ECO:0000256" key="3">
    <source>
        <dbReference type="ARBA" id="ARBA00022837"/>
    </source>
</evidence>
<evidence type="ECO:0000256" key="4">
    <source>
        <dbReference type="ARBA" id="ARBA00022842"/>
    </source>
</evidence>
<evidence type="ECO:0000256" key="2">
    <source>
        <dbReference type="ARBA" id="ARBA00022737"/>
    </source>
</evidence>
<dbReference type="AlphaFoldDB" id="A0A5N4B6U2"/>
<keyword evidence="3" id="KW-0106">Calcium</keyword>
<dbReference type="InterPro" id="IPR018247">
    <property type="entry name" value="EF_Hand_1_Ca_BS"/>
</dbReference>
<evidence type="ECO:0000259" key="5">
    <source>
        <dbReference type="PROSITE" id="PS50222"/>
    </source>
</evidence>
<keyword evidence="1" id="KW-0479">Metal-binding</keyword>
<evidence type="ECO:0000313" key="6">
    <source>
        <dbReference type="EMBL" id="KAB0805274.1"/>
    </source>
</evidence>
<feature type="domain" description="EF-hand" evidence="5">
    <location>
        <begin position="103"/>
        <end position="138"/>
    </location>
</feature>
<sequence length="188" mass="21517">MGLTSSLPGRLTEELLEDYLQLTYLTRNDIVKLVKKTMLVSPDYETLNPHHRYDLDTIISLLPELKYNPFRDRILRIFSSEKDGRLSFEDMLDLCSAMSENCPYEVKARWAFQIYDFNGDGSIDAEDIGIMVDRLTNGKINSELDKSHIANVLLKAINLQKSGSINQLEFEHAIGKMPDFASTFSFKI</sequence>
<dbReference type="PROSITE" id="PS00018">
    <property type="entry name" value="EF_HAND_1"/>
    <property type="match status" value="1"/>
</dbReference>
<dbReference type="SMART" id="SM00054">
    <property type="entry name" value="EFh"/>
    <property type="match status" value="2"/>
</dbReference>
<dbReference type="InterPro" id="IPR002048">
    <property type="entry name" value="EF_hand_dom"/>
</dbReference>
<dbReference type="PROSITE" id="PS50222">
    <property type="entry name" value="EF_HAND_2"/>
    <property type="match status" value="1"/>
</dbReference>
<accession>A0A5N4B6U2</accession>
<dbReference type="GO" id="GO:0000287">
    <property type="term" value="F:magnesium ion binding"/>
    <property type="evidence" value="ECO:0007669"/>
    <property type="project" value="TreeGrafter"/>
</dbReference>
<dbReference type="Pfam" id="PF13499">
    <property type="entry name" value="EF-hand_7"/>
    <property type="match status" value="1"/>
</dbReference>